<dbReference type="GO" id="GO:0003677">
    <property type="term" value="F:DNA binding"/>
    <property type="evidence" value="ECO:0007669"/>
    <property type="project" value="UniProtKB-KW"/>
</dbReference>
<feature type="domain" description="RNA polymerase sigma factor 54 core-binding" evidence="10">
    <location>
        <begin position="123"/>
        <end position="307"/>
    </location>
</feature>
<dbReference type="PANTHER" id="PTHR32248:SF4">
    <property type="entry name" value="RNA POLYMERASE SIGMA-54 FACTOR"/>
    <property type="match status" value="1"/>
</dbReference>
<keyword evidence="4" id="KW-0548">Nucleotidyltransferase</keyword>
<dbReference type="NCBIfam" id="NF009118">
    <property type="entry name" value="PRK12469.1"/>
    <property type="match status" value="1"/>
</dbReference>
<dbReference type="GO" id="GO:0000428">
    <property type="term" value="C:DNA-directed RNA polymerase complex"/>
    <property type="evidence" value="ECO:0007669"/>
    <property type="project" value="UniProtKB-KW"/>
</dbReference>
<evidence type="ECO:0000256" key="4">
    <source>
        <dbReference type="ARBA" id="ARBA00022695"/>
    </source>
</evidence>
<evidence type="ECO:0000256" key="6">
    <source>
        <dbReference type="ARBA" id="ARBA00023082"/>
    </source>
</evidence>
<keyword evidence="6" id="KW-0731">Sigma factor</keyword>
<reference evidence="11" key="1">
    <citation type="journal article" date="2020" name="mSystems">
        <title>Genome- and Community-Level Interaction Insights into Carbon Utilization and Element Cycling Functions of Hydrothermarchaeota in Hydrothermal Sediment.</title>
        <authorList>
            <person name="Zhou Z."/>
            <person name="Liu Y."/>
            <person name="Xu W."/>
            <person name="Pan J."/>
            <person name="Luo Z.H."/>
            <person name="Li M."/>
        </authorList>
    </citation>
    <scope>NUCLEOTIDE SEQUENCE [LARGE SCALE GENOMIC DNA]</scope>
    <source>
        <strain evidence="11">SpSt-477</strain>
    </source>
</reference>
<dbReference type="EMBL" id="DSUH01000105">
    <property type="protein sequence ID" value="HGU32143.1"/>
    <property type="molecule type" value="Genomic_DNA"/>
</dbReference>
<dbReference type="PANTHER" id="PTHR32248">
    <property type="entry name" value="RNA POLYMERASE SIGMA-54 FACTOR"/>
    <property type="match status" value="1"/>
</dbReference>
<dbReference type="AlphaFoldDB" id="A0A7C4MM43"/>
<dbReference type="PROSITE" id="PS00717">
    <property type="entry name" value="SIGMA54_1"/>
    <property type="match status" value="1"/>
</dbReference>
<keyword evidence="8" id="KW-0804">Transcription</keyword>
<dbReference type="GO" id="GO:0001216">
    <property type="term" value="F:DNA-binding transcription activator activity"/>
    <property type="evidence" value="ECO:0007669"/>
    <property type="project" value="InterPro"/>
</dbReference>
<evidence type="ECO:0000256" key="5">
    <source>
        <dbReference type="ARBA" id="ARBA00023015"/>
    </source>
</evidence>
<keyword evidence="7" id="KW-0238">DNA-binding</keyword>
<dbReference type="PIRSF" id="PIRSF000774">
    <property type="entry name" value="RpoN"/>
    <property type="match status" value="1"/>
</dbReference>
<dbReference type="Pfam" id="PF00309">
    <property type="entry name" value="Sigma54_AID"/>
    <property type="match status" value="1"/>
</dbReference>
<dbReference type="InterPro" id="IPR007046">
    <property type="entry name" value="RNA_pol_sigma_54_core-bd"/>
</dbReference>
<dbReference type="GO" id="GO:0006352">
    <property type="term" value="P:DNA-templated transcription initiation"/>
    <property type="evidence" value="ECO:0007669"/>
    <property type="project" value="InterPro"/>
</dbReference>
<sequence length="485" mass="55216">MPLELRQHLKLEQRLVLTPQLQMAIKLLQLSRLELAAKIQQELMENPALEEVAEIGVEETQEVVASEPLVADGNTDETFSEEGAEIGATQQPAEDIDWSSYINEYTAEGKYRLEFEQKEAPNYEAFVPLRESLTDYLLWQLRLSSLGEEEMVIGECIIGNVNADGYLEVELEELARQCEKPEACVQQVLRVVQGFDPPGVCARDLKECLLIQLERLGLSDSIVAEIVAHHLNHVEVKRYHAIASALGIPLQDVSAAVEIIRGLEPKPGRSYSTEQPHYITPDIYVYKVDDEFVILLNDDGLPRLRISGLFRDASDRWSTAPEGTRQYIQEKMRNATWLIRSIHQRQKTIYRVMESILKLQREFFEKGVGYIKPMILRDVAEDIGMHESTVSRVTTNKYVHTPHGIFELKFFFNNAIQGLDGDGVASAVVAQKIREIVDSEDPKKPYSDEKIAELLKAHNINLARRTVGKYRDMLKILPSTHRKRI</sequence>
<dbReference type="Gene3D" id="1.10.10.1330">
    <property type="entry name" value="RNA polymerase sigma-54 factor, core-binding domain"/>
    <property type="match status" value="1"/>
</dbReference>
<keyword evidence="5" id="KW-0805">Transcription regulation</keyword>
<dbReference type="GO" id="GO:0016987">
    <property type="term" value="F:sigma factor activity"/>
    <property type="evidence" value="ECO:0007669"/>
    <property type="project" value="UniProtKB-KW"/>
</dbReference>
<dbReference type="NCBIfam" id="TIGR02395">
    <property type="entry name" value="rpoN_sigma"/>
    <property type="match status" value="1"/>
</dbReference>
<name>A0A7C4MM43_9BACT</name>
<evidence type="ECO:0000256" key="3">
    <source>
        <dbReference type="ARBA" id="ARBA00022679"/>
    </source>
</evidence>
<keyword evidence="3" id="KW-0808">Transferase</keyword>
<comment type="caution">
    <text evidence="11">The sequence shown here is derived from an EMBL/GenBank/DDBJ whole genome shotgun (WGS) entry which is preliminary data.</text>
</comment>
<keyword evidence="2" id="KW-0240">DNA-directed RNA polymerase</keyword>
<comment type="similarity">
    <text evidence="1">Belongs to the sigma-54 factor family.</text>
</comment>
<dbReference type="Gene3D" id="1.10.10.60">
    <property type="entry name" value="Homeodomain-like"/>
    <property type="match status" value="1"/>
</dbReference>
<dbReference type="PROSITE" id="PS50044">
    <property type="entry name" value="SIGMA54_3"/>
    <property type="match status" value="1"/>
</dbReference>
<accession>A0A7C4MM43</accession>
<protein>
    <submittedName>
        <fullName evidence="11">RNA polymerase sigma-54 factor</fullName>
    </submittedName>
</protein>
<feature type="domain" description="RNA polymerase sigma factor 54 DNA-binding" evidence="9">
    <location>
        <begin position="326"/>
        <end position="484"/>
    </location>
</feature>
<dbReference type="InterPro" id="IPR007634">
    <property type="entry name" value="RNA_pol_sigma_54_DNA-bd"/>
</dbReference>
<gene>
    <name evidence="11" type="primary">rpoN</name>
    <name evidence="11" type="ORF">ENS29_04725</name>
</gene>
<dbReference type="Pfam" id="PF04552">
    <property type="entry name" value="Sigma54_DBD"/>
    <property type="match status" value="1"/>
</dbReference>
<dbReference type="InterPro" id="IPR038709">
    <property type="entry name" value="RpoN_core-bd_sf"/>
</dbReference>
<dbReference type="Pfam" id="PF04963">
    <property type="entry name" value="Sigma54_CBD"/>
    <property type="match status" value="1"/>
</dbReference>
<dbReference type="PRINTS" id="PR00045">
    <property type="entry name" value="SIGMA54FCT"/>
</dbReference>
<organism evidence="11">
    <name type="scientific">Desulfatirhabdium butyrativorans</name>
    <dbReference type="NCBI Taxonomy" id="340467"/>
    <lineage>
        <taxon>Bacteria</taxon>
        <taxon>Pseudomonadati</taxon>
        <taxon>Thermodesulfobacteriota</taxon>
        <taxon>Desulfobacteria</taxon>
        <taxon>Desulfobacterales</taxon>
        <taxon>Desulfatirhabdiaceae</taxon>
        <taxon>Desulfatirhabdium</taxon>
    </lineage>
</organism>
<evidence type="ECO:0000259" key="9">
    <source>
        <dbReference type="Pfam" id="PF04552"/>
    </source>
</evidence>
<proteinExistence type="inferred from homology"/>
<evidence type="ECO:0000256" key="8">
    <source>
        <dbReference type="ARBA" id="ARBA00023163"/>
    </source>
</evidence>
<dbReference type="InterPro" id="IPR000394">
    <property type="entry name" value="RNA_pol_sigma_54"/>
</dbReference>
<evidence type="ECO:0000313" key="11">
    <source>
        <dbReference type="EMBL" id="HGU32143.1"/>
    </source>
</evidence>
<evidence type="ECO:0000256" key="2">
    <source>
        <dbReference type="ARBA" id="ARBA00022478"/>
    </source>
</evidence>
<evidence type="ECO:0000256" key="1">
    <source>
        <dbReference type="ARBA" id="ARBA00008798"/>
    </source>
</evidence>
<evidence type="ECO:0000256" key="7">
    <source>
        <dbReference type="ARBA" id="ARBA00023125"/>
    </source>
</evidence>
<dbReference type="GO" id="GO:0016779">
    <property type="term" value="F:nucleotidyltransferase activity"/>
    <property type="evidence" value="ECO:0007669"/>
    <property type="project" value="UniProtKB-KW"/>
</dbReference>
<evidence type="ECO:0000259" key="10">
    <source>
        <dbReference type="Pfam" id="PF04963"/>
    </source>
</evidence>